<proteinExistence type="predicted"/>
<reference evidence="2" key="1">
    <citation type="journal article" date="2021" name="Nat. Commun.">
        <title>Genetic determinants of endophytism in the Arabidopsis root mycobiome.</title>
        <authorList>
            <person name="Mesny F."/>
            <person name="Miyauchi S."/>
            <person name="Thiergart T."/>
            <person name="Pickel B."/>
            <person name="Atanasova L."/>
            <person name="Karlsson M."/>
            <person name="Huettel B."/>
            <person name="Barry K.W."/>
            <person name="Haridas S."/>
            <person name="Chen C."/>
            <person name="Bauer D."/>
            <person name="Andreopoulos W."/>
            <person name="Pangilinan J."/>
            <person name="LaButti K."/>
            <person name="Riley R."/>
            <person name="Lipzen A."/>
            <person name="Clum A."/>
            <person name="Drula E."/>
            <person name="Henrissat B."/>
            <person name="Kohler A."/>
            <person name="Grigoriev I.V."/>
            <person name="Martin F.M."/>
            <person name="Hacquard S."/>
        </authorList>
    </citation>
    <scope>NUCLEOTIDE SEQUENCE</scope>
    <source>
        <strain evidence="2">MPI-SDFR-AT-0117</strain>
    </source>
</reference>
<dbReference type="EMBL" id="JAGSXJ010000034">
    <property type="protein sequence ID" value="KAH6668078.1"/>
    <property type="molecule type" value="Genomic_DNA"/>
</dbReference>
<dbReference type="Proteomes" id="UP000770015">
    <property type="component" value="Unassembled WGS sequence"/>
</dbReference>
<organism evidence="2 3">
    <name type="scientific">Plectosphaerella plurivora</name>
    <dbReference type="NCBI Taxonomy" id="936078"/>
    <lineage>
        <taxon>Eukaryota</taxon>
        <taxon>Fungi</taxon>
        <taxon>Dikarya</taxon>
        <taxon>Ascomycota</taxon>
        <taxon>Pezizomycotina</taxon>
        <taxon>Sordariomycetes</taxon>
        <taxon>Hypocreomycetidae</taxon>
        <taxon>Glomerellales</taxon>
        <taxon>Plectosphaerellaceae</taxon>
        <taxon>Plectosphaerella</taxon>
    </lineage>
</organism>
<gene>
    <name evidence="2" type="ORF">F5X68DRAFT_249485</name>
</gene>
<feature type="compositionally biased region" description="Basic and acidic residues" evidence="1">
    <location>
        <begin position="882"/>
        <end position="920"/>
    </location>
</feature>
<name>A0A9P8V2R2_9PEZI</name>
<evidence type="ECO:0000313" key="2">
    <source>
        <dbReference type="EMBL" id="KAH6668078.1"/>
    </source>
</evidence>
<sequence>MKEPASCMDRLYNSLNSYRDEVPHSQPDRSTWHHDDVNEHLRRLGAGTHWPMPEVIKADEALKITEKWRHSIYDSWVQLDKLVRERFDHIAFPIRSEKTISDEALSDMIEAAWQTTTEAPLISDVFHDTALPENLKTGLEAWSEISTGLVKDAPYPIPSYSIGPKGTGKDKFSDFEAYVHRHKVAFQIPALNLEQLTNRKLLIMFIVQRTVKTPPYFPLADWEAMHIGRTGRLLSAPFCDGTFMTFLRGRHPEEWHETNDKWERQYVWDGRPCSWDIQQGESIKKLMHPAHGRVLETDERCGPTKEWKFDYNLNLNQRGLVYDWGEGLLVLQAQSAIYRFCLELCRLAEKYSMKTPPLMVPMLPGWPENKPGSWDTGMDMMHKQAIHRFWDWVPEDEKDGTEWRPEPPGLDIRRMSDSAIYTLEEIRQWREASDQRIYAVGDTWPSRVPDHEIPEGQYQEGYNFHYGWIPDGAGGKANSQDLLEHMFSTEFNAKKVIANDVIRRCLRFLIFATEISYALALQFQHLGLLLRPMQDHYAPDEEGQGMYIGGKWGFPDHYHDFHDHPLGIFETREAYLRLVLHLRWFNEILFTHLHGQAIVHGSAGCRSLCDRDHVSKKSLVEGDSDQFDKHGHLRYKPLPLGLKGVDRPPIPTYNPKKLAKPLTESTAELSKLLEDVEKGPPNADYGIPTMKNVAASILSRIDTVSTMEDQIEVSESTSVAENKLFGSKSLVRDAAFIVSQLADILTEMEVVDPLRSARHLLNDPDIVKEYELSCDSNRVLQALDDFNFEATIPADGIRPLHEMIGVRYSNSDKMEMTRESAQERLEQFRRHLYKFFIKKGCWEPEPETPKDGKTEDDEPQPENTQTEVVESGKLKSLVYVSDFEKDRREDEARQATESKKARQKAGEPEPPEPVKPDPKETMQLTNIFGTISTKDPKINPPKRLKPPMPGTAVEPPPLAGLNISGESSVNPGPIAIKNPDVGTGAVLPTTSDEKQAKIDKHIEAEKQAREQRKAFVLGWYDAKEEKRKSWKTVKVPDMYATNSNLNSGAVIGPGAQEFLSNRDWATVSDTFGKTARQKGSIRWQHFKMLLIHMGFQLADDTGSSAVKFVWTPASKIPEPSQKVSSLHGQHRPGKNASIDSFRVRNWCNTLEEDFGLTEEVIEKAYGQGRRGARRAMMVTTFDPFDVDMGEEWAEYWNENEEFVEVEESESGDSSGSRKRKADDQLEDLFEEDMRELADRDGGKVRRMAHLKKVRFA</sequence>
<evidence type="ECO:0000256" key="1">
    <source>
        <dbReference type="SAM" id="MobiDB-lite"/>
    </source>
</evidence>
<comment type="caution">
    <text evidence="2">The sequence shown here is derived from an EMBL/GenBank/DDBJ whole genome shotgun (WGS) entry which is preliminary data.</text>
</comment>
<dbReference type="OrthoDB" id="4844372at2759"/>
<accession>A0A9P8V2R2</accession>
<protein>
    <submittedName>
        <fullName evidence="2">Uncharacterized protein</fullName>
    </submittedName>
</protein>
<feature type="region of interest" description="Disordered" evidence="1">
    <location>
        <begin position="1205"/>
        <end position="1224"/>
    </location>
</feature>
<feature type="region of interest" description="Disordered" evidence="1">
    <location>
        <begin position="844"/>
        <end position="920"/>
    </location>
</feature>
<evidence type="ECO:0000313" key="3">
    <source>
        <dbReference type="Proteomes" id="UP000770015"/>
    </source>
</evidence>
<dbReference type="AlphaFoldDB" id="A0A9P8V2R2"/>
<keyword evidence="3" id="KW-1185">Reference proteome</keyword>